<dbReference type="RefSeq" id="WP_245624889.1">
    <property type="nucleotide sequence ID" value="NZ_CYPR01000173.1"/>
</dbReference>
<sequence length="226" mass="25037">MRLKIASWNIRKAVGLDWRRDPTRVLRVLKEMAPDIILLQEADRRLAPRHPALPLAQVRAAGWDWIDADPATPSIGHHGNAILMRPGLEVERMVPLELPGLEPRGGILARIGNGEEALTLGALHLGLRRRDRLRQVAKAVSAAAVLGGPVLMGGDLNEWRKRPDALRLPEGWRTISPGASFHAERPTMAFDRFLHGPGLEVRATGVWPRHLAARASDHLPIWIEIA</sequence>
<dbReference type="SUPFAM" id="SSF56219">
    <property type="entry name" value="DNase I-like"/>
    <property type="match status" value="1"/>
</dbReference>
<evidence type="ECO:0000313" key="2">
    <source>
        <dbReference type="EMBL" id="CUH39912.1"/>
    </source>
</evidence>
<dbReference type="EMBL" id="CYPR01000173">
    <property type="protein sequence ID" value="CUH39912.1"/>
    <property type="molecule type" value="Genomic_DNA"/>
</dbReference>
<keyword evidence="2" id="KW-0540">Nuclease</keyword>
<accession>A0A0M7BDP8</accession>
<dbReference type="InterPro" id="IPR005135">
    <property type="entry name" value="Endo/exonuclease/phosphatase"/>
</dbReference>
<keyword evidence="2" id="KW-0269">Exonuclease</keyword>
<organism evidence="2 3">
    <name type="scientific">Jannaschia seosinensis</name>
    <dbReference type="NCBI Taxonomy" id="313367"/>
    <lineage>
        <taxon>Bacteria</taxon>
        <taxon>Pseudomonadati</taxon>
        <taxon>Pseudomonadota</taxon>
        <taxon>Alphaproteobacteria</taxon>
        <taxon>Rhodobacterales</taxon>
        <taxon>Roseobacteraceae</taxon>
        <taxon>Jannaschia</taxon>
    </lineage>
</organism>
<evidence type="ECO:0000313" key="3">
    <source>
        <dbReference type="Proteomes" id="UP000049455"/>
    </source>
</evidence>
<dbReference type="AlphaFoldDB" id="A0A0M7BDP8"/>
<dbReference type="GO" id="GO:0004519">
    <property type="term" value="F:endonuclease activity"/>
    <property type="evidence" value="ECO:0007669"/>
    <property type="project" value="UniProtKB-KW"/>
</dbReference>
<dbReference type="InterPro" id="IPR036691">
    <property type="entry name" value="Endo/exonu/phosph_ase_sf"/>
</dbReference>
<dbReference type="GO" id="GO:0004527">
    <property type="term" value="F:exonuclease activity"/>
    <property type="evidence" value="ECO:0007669"/>
    <property type="project" value="UniProtKB-KW"/>
</dbReference>
<protein>
    <submittedName>
        <fullName evidence="2">Endonuclease/Exonuclease/phosphatase family protein</fullName>
    </submittedName>
</protein>
<dbReference type="Gene3D" id="3.60.10.10">
    <property type="entry name" value="Endonuclease/exonuclease/phosphatase"/>
    <property type="match status" value="1"/>
</dbReference>
<gene>
    <name evidence="2" type="ORF">JSE7799_02640</name>
</gene>
<name>A0A0M7BDP8_9RHOB</name>
<dbReference type="STRING" id="313367.JSE7799_02640"/>
<keyword evidence="2" id="KW-0378">Hydrolase</keyword>
<reference evidence="2 3" key="1">
    <citation type="submission" date="2015-09" db="EMBL/GenBank/DDBJ databases">
        <authorList>
            <person name="Jackson K.R."/>
            <person name="Lunt B.L."/>
            <person name="Fisher J.N.B."/>
            <person name="Gardner A.V."/>
            <person name="Bailey M.E."/>
            <person name="Deus L.M."/>
            <person name="Earl A.S."/>
            <person name="Gibby P.D."/>
            <person name="Hartmann K.A."/>
            <person name="Liu J.E."/>
            <person name="Manci A.M."/>
            <person name="Nielsen D.A."/>
            <person name="Solomon M.B."/>
            <person name="Breakwell D.P."/>
            <person name="Burnett S.H."/>
            <person name="Grose J.H."/>
        </authorList>
    </citation>
    <scope>NUCLEOTIDE SEQUENCE [LARGE SCALE GENOMIC DNA]</scope>
    <source>
        <strain evidence="2 3">CECT 7799</strain>
    </source>
</reference>
<evidence type="ECO:0000259" key="1">
    <source>
        <dbReference type="Pfam" id="PF03372"/>
    </source>
</evidence>
<feature type="domain" description="Endonuclease/exonuclease/phosphatase" evidence="1">
    <location>
        <begin position="6"/>
        <end position="218"/>
    </location>
</feature>
<proteinExistence type="predicted"/>
<keyword evidence="2" id="KW-0255">Endonuclease</keyword>
<dbReference type="Proteomes" id="UP000049455">
    <property type="component" value="Unassembled WGS sequence"/>
</dbReference>
<keyword evidence="3" id="KW-1185">Reference proteome</keyword>
<dbReference type="Pfam" id="PF03372">
    <property type="entry name" value="Exo_endo_phos"/>
    <property type="match status" value="1"/>
</dbReference>